<evidence type="ECO:0000313" key="3">
    <source>
        <dbReference type="Proteomes" id="UP000290889"/>
    </source>
</evidence>
<keyword evidence="3" id="KW-1185">Reference proteome</keyword>
<comment type="similarity">
    <text evidence="1">Belongs to the TolB family.</text>
</comment>
<protein>
    <submittedName>
        <fullName evidence="2">Transporter</fullName>
    </submittedName>
</protein>
<gene>
    <name evidence="2" type="ORF">EQY75_04880</name>
</gene>
<dbReference type="Proteomes" id="UP000290889">
    <property type="component" value="Chromosome"/>
</dbReference>
<organism evidence="2 3">
    <name type="scientific">Muriicola soli</name>
    <dbReference type="NCBI Taxonomy" id="2507538"/>
    <lineage>
        <taxon>Bacteria</taxon>
        <taxon>Pseudomonadati</taxon>
        <taxon>Bacteroidota</taxon>
        <taxon>Flavobacteriia</taxon>
        <taxon>Flavobacteriales</taxon>
        <taxon>Flavobacteriaceae</taxon>
        <taxon>Muriicola</taxon>
    </lineage>
</organism>
<sequence length="327" mass="36564">MTSILQTADVPNKSGFNPPRTDYVKSLPLYILILLLSFAGHTQSNAVISRLETYDLNTGERNLILEENAHFEAPNWSLDGTYLIINQDGLLFKITPGLNTKELIDTGEARQCNNDHGISPDGTLLAISNNDQMENSGFGTSRIYTLPIAGGLPTRITEKAPSYWHGWAPDGKSVVYTAHRNGDFDIYRIGIKGGQEVRLTEEAGLDDGPEYSPDGRFIYYNSYRSGSMELWRMNADGRNKVQLTDDIYSNWFPHPSPDGKYLVFLTYLEDQGQAHPPLKLVALRLYNLQNKQITSLCTFIGGQGTLNVPSWAPDSEKFAFVSYEPKK</sequence>
<dbReference type="KEGG" id="mur:EQY75_04880"/>
<evidence type="ECO:0000313" key="2">
    <source>
        <dbReference type="EMBL" id="QBA65587.1"/>
    </source>
</evidence>
<evidence type="ECO:0000256" key="1">
    <source>
        <dbReference type="ARBA" id="ARBA00009820"/>
    </source>
</evidence>
<dbReference type="OrthoDB" id="8432779at2"/>
<reference evidence="2 3" key="1">
    <citation type="submission" date="2019-01" db="EMBL/GenBank/DDBJ databases">
        <title>Muriicola soli sp. nov., isolated from soil.</title>
        <authorList>
            <person name="Kang H.J."/>
            <person name="Kim S.B."/>
        </authorList>
    </citation>
    <scope>NUCLEOTIDE SEQUENCE [LARGE SCALE GENOMIC DNA]</scope>
    <source>
        <strain evidence="2 3">MMS17-SY002</strain>
    </source>
</reference>
<dbReference type="Gene3D" id="2.120.10.30">
    <property type="entry name" value="TolB, C-terminal domain"/>
    <property type="match status" value="1"/>
</dbReference>
<dbReference type="AlphaFoldDB" id="A0A411ED83"/>
<dbReference type="InterPro" id="IPR011042">
    <property type="entry name" value="6-blade_b-propeller_TolB-like"/>
</dbReference>
<proteinExistence type="inferred from homology"/>
<name>A0A411ED83_9FLAO</name>
<dbReference type="PANTHER" id="PTHR36842">
    <property type="entry name" value="PROTEIN TOLB HOMOLOG"/>
    <property type="match status" value="1"/>
</dbReference>
<dbReference type="EMBL" id="CP035544">
    <property type="protein sequence ID" value="QBA65587.1"/>
    <property type="molecule type" value="Genomic_DNA"/>
</dbReference>
<dbReference type="Pfam" id="PF07676">
    <property type="entry name" value="PD40"/>
    <property type="match status" value="3"/>
</dbReference>
<dbReference type="PANTHER" id="PTHR36842:SF1">
    <property type="entry name" value="PROTEIN TOLB"/>
    <property type="match status" value="1"/>
</dbReference>
<accession>A0A411ED83</accession>
<dbReference type="SUPFAM" id="SSF82171">
    <property type="entry name" value="DPP6 N-terminal domain-like"/>
    <property type="match status" value="1"/>
</dbReference>
<dbReference type="InterPro" id="IPR011659">
    <property type="entry name" value="WD40"/>
</dbReference>